<proteinExistence type="predicted"/>
<dbReference type="PANTHER" id="PTHR40940">
    <property type="entry name" value="PROTEIN BATD-RELATED"/>
    <property type="match status" value="1"/>
</dbReference>
<evidence type="ECO:0000313" key="4">
    <source>
        <dbReference type="Proteomes" id="UP001474120"/>
    </source>
</evidence>
<dbReference type="InterPro" id="IPR025738">
    <property type="entry name" value="BatD"/>
</dbReference>
<keyword evidence="4" id="KW-1185">Reference proteome</keyword>
<dbReference type="RefSeq" id="WP_342160808.1">
    <property type="nucleotide sequence ID" value="NZ_JBCDNA010000003.1"/>
</dbReference>
<keyword evidence="1" id="KW-1133">Transmembrane helix</keyword>
<keyword evidence="2" id="KW-0732">Signal</keyword>
<protein>
    <submittedName>
        <fullName evidence="3">BatD family protein</fullName>
    </submittedName>
</protein>
<keyword evidence="1" id="KW-0812">Transmembrane</keyword>
<sequence length="586" mass="66266">MKKKYLFIVILLIAVQNVIAQVTFKTTVSKTELGLNERLRIEFSIDRQGGDDFTPPDFKNFKVLAGPSQSSSFSSINGKTSYKLTYTYILQPTAKGNFTIPSATVTYENEVIKSNTVRISVTDAIEIPEDPNDPRYLAQQNVHLVAEVSDLSPYVGESISVVYKLYVDINQVNVQNTRETSSPSFNGFWNQNIDVKKWVAKNGTYGGKPHRYVIVRKTVLIPHKSGNLEIEPLEMEITAGVPIGRRDFFGNMLMNDVNFTLTSGKKIIRVKELPSENKPFNFSGAVGDFKFRVTPSKTDLKANESAQIKVELSGEGNLKLVKLPGISTPNGLEVYEPEHKENITTSLNGLSGSVFDQYAVVPQSRGKFKIPGVSFSYFNPKEEKYYSIETDPIMLNALQGRDIADEPIVSGKQDVIINEGDIRYIHLKTDFVSTLKEEDFFLSDLFYLLMILPLLSIPLGIFIGKKKRQRDSDIIGNKRRKADRLARKYLSQARKQLGKKEAFYIALEKALHNYLKAKLHVETSEISREKIAEILDKKQVDEKTIEEFGKVLENCDYARYTPSTDVMMKLEYENAKKVIAKIDKQL</sequence>
<dbReference type="PANTHER" id="PTHR40940:SF2">
    <property type="entry name" value="BATD"/>
    <property type="match status" value="1"/>
</dbReference>
<feature type="transmembrane region" description="Helical" evidence="1">
    <location>
        <begin position="445"/>
        <end position="464"/>
    </location>
</feature>
<feature type="signal peptide" evidence="2">
    <location>
        <begin position="1"/>
        <end position="20"/>
    </location>
</feature>
<keyword evidence="1" id="KW-0472">Membrane</keyword>
<reference evidence="3 4" key="1">
    <citation type="submission" date="2024-04" db="EMBL/GenBank/DDBJ databases">
        <title>whole genome sequencing of Lutimonas vermicola strain IMCC1616.</title>
        <authorList>
            <person name="Bae S.S."/>
        </authorList>
    </citation>
    <scope>NUCLEOTIDE SEQUENCE [LARGE SCALE GENOMIC DNA]</scope>
    <source>
        <strain evidence="3 4">IMCC1616</strain>
    </source>
</reference>
<evidence type="ECO:0000313" key="3">
    <source>
        <dbReference type="EMBL" id="MEL4456640.1"/>
    </source>
</evidence>
<evidence type="ECO:0000256" key="2">
    <source>
        <dbReference type="SAM" id="SignalP"/>
    </source>
</evidence>
<organism evidence="3 4">
    <name type="scientific">Lutimonas vermicola</name>
    <dbReference type="NCBI Taxonomy" id="414288"/>
    <lineage>
        <taxon>Bacteria</taxon>
        <taxon>Pseudomonadati</taxon>
        <taxon>Bacteroidota</taxon>
        <taxon>Flavobacteriia</taxon>
        <taxon>Flavobacteriales</taxon>
        <taxon>Flavobacteriaceae</taxon>
        <taxon>Lutimonas</taxon>
    </lineage>
</organism>
<comment type="caution">
    <text evidence="3">The sequence shown here is derived from an EMBL/GenBank/DDBJ whole genome shotgun (WGS) entry which is preliminary data.</text>
</comment>
<dbReference type="Proteomes" id="UP001474120">
    <property type="component" value="Unassembled WGS sequence"/>
</dbReference>
<name>A0ABU9L610_9FLAO</name>
<dbReference type="Pfam" id="PF13584">
    <property type="entry name" value="BatD"/>
    <property type="match status" value="2"/>
</dbReference>
<feature type="chain" id="PRO_5047221491" evidence="2">
    <location>
        <begin position="21"/>
        <end position="586"/>
    </location>
</feature>
<evidence type="ECO:0000256" key="1">
    <source>
        <dbReference type="SAM" id="Phobius"/>
    </source>
</evidence>
<dbReference type="EMBL" id="JBCDNA010000003">
    <property type="protein sequence ID" value="MEL4456640.1"/>
    <property type="molecule type" value="Genomic_DNA"/>
</dbReference>
<accession>A0ABU9L610</accession>
<gene>
    <name evidence="3" type="ORF">AABB81_12090</name>
</gene>